<comment type="caution">
    <text evidence="6">The sequence shown here is derived from an EMBL/GenBank/DDBJ whole genome shotgun (WGS) entry which is preliminary data.</text>
</comment>
<dbReference type="CDD" id="cd13965">
    <property type="entry name" value="PT_UbiA_3"/>
    <property type="match status" value="1"/>
</dbReference>
<evidence type="ECO:0000256" key="2">
    <source>
        <dbReference type="ARBA" id="ARBA00022692"/>
    </source>
</evidence>
<evidence type="ECO:0000256" key="4">
    <source>
        <dbReference type="ARBA" id="ARBA00023136"/>
    </source>
</evidence>
<evidence type="ECO:0000256" key="5">
    <source>
        <dbReference type="SAM" id="Phobius"/>
    </source>
</evidence>
<evidence type="ECO:0000313" key="7">
    <source>
        <dbReference type="Proteomes" id="UP000183567"/>
    </source>
</evidence>
<name>A0A1J8Q5Q9_9AGAM</name>
<keyword evidence="2 5" id="KW-0812">Transmembrane</keyword>
<dbReference type="PANTHER" id="PTHR42723">
    <property type="entry name" value="CHLOROPHYLL SYNTHASE"/>
    <property type="match status" value="1"/>
</dbReference>
<reference evidence="6 7" key="1">
    <citation type="submission" date="2016-03" db="EMBL/GenBank/DDBJ databases">
        <title>Comparative genomics of the ectomycorrhizal sister species Rhizopogon vinicolor and Rhizopogon vesiculosus (Basidiomycota: Boletales) reveals a divergence of the mating type B locus.</title>
        <authorList>
            <person name="Mujic A.B."/>
            <person name="Kuo A."/>
            <person name="Tritt A."/>
            <person name="Lipzen A."/>
            <person name="Chen C."/>
            <person name="Johnson J."/>
            <person name="Sharma A."/>
            <person name="Barry K."/>
            <person name="Grigoriev I.V."/>
            <person name="Spatafora J.W."/>
        </authorList>
    </citation>
    <scope>NUCLEOTIDE SEQUENCE [LARGE SCALE GENOMIC DNA]</scope>
    <source>
        <strain evidence="6 7">AM-OR11-056</strain>
    </source>
</reference>
<dbReference type="Pfam" id="PF01040">
    <property type="entry name" value="UbiA"/>
    <property type="match status" value="1"/>
</dbReference>
<dbReference type="GO" id="GO:0016765">
    <property type="term" value="F:transferase activity, transferring alkyl or aryl (other than methyl) groups"/>
    <property type="evidence" value="ECO:0007669"/>
    <property type="project" value="InterPro"/>
</dbReference>
<keyword evidence="4 5" id="KW-0472">Membrane</keyword>
<dbReference type="Gene3D" id="2.40.320.10">
    <property type="entry name" value="Hypothetical Protein Pfu-838710-001"/>
    <property type="match status" value="1"/>
</dbReference>
<dbReference type="InterPro" id="IPR044878">
    <property type="entry name" value="UbiA_sf"/>
</dbReference>
<dbReference type="EMBL" id="LVVM01003199">
    <property type="protein sequence ID" value="OJA15315.1"/>
    <property type="molecule type" value="Genomic_DNA"/>
</dbReference>
<proteinExistence type="predicted"/>
<dbReference type="InterPro" id="IPR050475">
    <property type="entry name" value="Prenyltransferase_related"/>
</dbReference>
<evidence type="ECO:0000256" key="3">
    <source>
        <dbReference type="ARBA" id="ARBA00022989"/>
    </source>
</evidence>
<dbReference type="GO" id="GO:0016020">
    <property type="term" value="C:membrane"/>
    <property type="evidence" value="ECO:0007669"/>
    <property type="project" value="UniProtKB-SubCell"/>
</dbReference>
<comment type="subcellular location">
    <subcellularLocation>
        <location evidence="1">Membrane</location>
        <topology evidence="1">Multi-pass membrane protein</topology>
    </subcellularLocation>
</comment>
<gene>
    <name evidence="6" type="ORF">AZE42_00935</name>
</gene>
<feature type="transmembrane region" description="Helical" evidence="5">
    <location>
        <begin position="97"/>
        <end position="130"/>
    </location>
</feature>
<keyword evidence="7" id="KW-1185">Reference proteome</keyword>
<dbReference type="Proteomes" id="UP000183567">
    <property type="component" value="Unassembled WGS sequence"/>
</dbReference>
<evidence type="ECO:0000313" key="6">
    <source>
        <dbReference type="EMBL" id="OJA15315.1"/>
    </source>
</evidence>
<sequence>MSDIATAALRSALRHFKTAWLFTRSDYKTTIFPVMIFATIVSPPNNLLALSRSTCWLWFHLLQFNVSNQTYSAPEDVLNKPWRPVPSGRISVSGCRVLRWGLMVFCLGLSSFFSFNVVMTSALFSVLSIAHDDFRLSHYGIFKNVCNAGGSATFELGATLILSGESLLDRTSIIALCCSAFVILMTIHMQDFMDVNGDRMLGRRTLPIVAPEGSRIYMLCVLPLLSLALVSFWSLGPLCSILFVSLGCGVGLRCFFFRDEICDQSTYLLYNMWLMGTHILPINARSQPDVLPIFFMFSQTQPHAHAYEVALFGEFFARDLKAILNRLTLHTESAVPMHTREILFEQFGVQSQVQGDEPALLRAKKELGDGTESGWSLFSYLKPESVRVHPEATVRPWATCEVIGDALSFASALGYVQRSQIYKRGYAFRRGALIIQMFQQEQVDPKTFLPIPAHTDTLWEVEVKTATQVNTSASTAGGHVQVSTVRAAIDAVLEVQLIMKGLLDLRRQDL</sequence>
<dbReference type="PANTHER" id="PTHR42723:SF1">
    <property type="entry name" value="CHLOROPHYLL SYNTHASE, CHLOROPLASTIC"/>
    <property type="match status" value="1"/>
</dbReference>
<accession>A0A1J8Q5Q9</accession>
<organism evidence="6 7">
    <name type="scientific">Rhizopogon vesiculosus</name>
    <dbReference type="NCBI Taxonomy" id="180088"/>
    <lineage>
        <taxon>Eukaryota</taxon>
        <taxon>Fungi</taxon>
        <taxon>Dikarya</taxon>
        <taxon>Basidiomycota</taxon>
        <taxon>Agaricomycotina</taxon>
        <taxon>Agaricomycetes</taxon>
        <taxon>Agaricomycetidae</taxon>
        <taxon>Boletales</taxon>
        <taxon>Suillineae</taxon>
        <taxon>Rhizopogonaceae</taxon>
        <taxon>Rhizopogon</taxon>
    </lineage>
</organism>
<feature type="transmembrane region" description="Helical" evidence="5">
    <location>
        <begin position="173"/>
        <end position="195"/>
    </location>
</feature>
<evidence type="ECO:0008006" key="8">
    <source>
        <dbReference type="Google" id="ProtNLM"/>
    </source>
</evidence>
<protein>
    <recommendedName>
        <fullName evidence="8">Mediator complex subunit 18</fullName>
    </recommendedName>
</protein>
<keyword evidence="3 5" id="KW-1133">Transmembrane helix</keyword>
<dbReference type="Gene3D" id="1.10.357.140">
    <property type="entry name" value="UbiA prenyltransferase"/>
    <property type="match status" value="1"/>
</dbReference>
<feature type="transmembrane region" description="Helical" evidence="5">
    <location>
        <begin position="216"/>
        <end position="235"/>
    </location>
</feature>
<dbReference type="OrthoDB" id="10018982at2759"/>
<dbReference type="AlphaFoldDB" id="A0A1J8Q5Q9"/>
<evidence type="ECO:0000256" key="1">
    <source>
        <dbReference type="ARBA" id="ARBA00004141"/>
    </source>
</evidence>
<dbReference type="InterPro" id="IPR000537">
    <property type="entry name" value="UbiA_prenyltransferase"/>
</dbReference>